<comment type="subcellular location">
    <subcellularLocation>
        <location evidence="6">Cytoplasm</location>
    </subcellularLocation>
</comment>
<dbReference type="EMBL" id="JASBQV010000026">
    <property type="protein sequence ID" value="MDI3236018.1"/>
    <property type="molecule type" value="Genomic_DNA"/>
</dbReference>
<feature type="chain" id="PRO_5044920044" description="Arginine biosynthesis bifunctional protein ArgJ alpha chain" evidence="6">
    <location>
        <begin position="1"/>
        <end position="193"/>
    </location>
</feature>
<keyword evidence="3 6" id="KW-0808">Transferase</keyword>
<reference evidence="7 8" key="1">
    <citation type="submission" date="2023-04" db="EMBL/GenBank/DDBJ databases">
        <title>Antarctic isolates genomes.</title>
        <authorList>
            <person name="Dimov S.G."/>
        </authorList>
    </citation>
    <scope>NUCLEOTIDE SEQUENCE [LARGE SCALE GENOMIC DNA]</scope>
    <source>
        <strain evidence="7 8">AL19</strain>
    </source>
</reference>
<organism evidence="7 8">
    <name type="scientific">Exiguobacterium antarcticum</name>
    <dbReference type="NCBI Taxonomy" id="132920"/>
    <lineage>
        <taxon>Bacteria</taxon>
        <taxon>Bacillati</taxon>
        <taxon>Bacillota</taxon>
        <taxon>Bacilli</taxon>
        <taxon>Bacillales</taxon>
        <taxon>Bacillales Family XII. Incertae Sedis</taxon>
        <taxon>Exiguobacterium</taxon>
    </lineage>
</organism>
<comment type="pathway">
    <text evidence="6">Amino-acid biosynthesis; L-arginine biosynthesis; L-ornithine and N-acetyl-L-glutamate from L-glutamate and N(2)-acetyl-L-ornithine (cyclic): step 1/1.</text>
</comment>
<dbReference type="Pfam" id="PF01960">
    <property type="entry name" value="ArgJ"/>
    <property type="match status" value="1"/>
</dbReference>
<dbReference type="EC" id="2.3.1.1" evidence="6"/>
<gene>
    <name evidence="6 7" type="primary">argJ</name>
    <name evidence="7" type="ORF">QK289_13460</name>
</gene>
<dbReference type="HAMAP" id="MF_01106">
    <property type="entry name" value="ArgJ"/>
    <property type="match status" value="1"/>
</dbReference>
<keyword evidence="6" id="KW-0028">Amino-acid biosynthesis</keyword>
<evidence type="ECO:0000256" key="1">
    <source>
        <dbReference type="ARBA" id="ARBA00006774"/>
    </source>
</evidence>
<feature type="site" description="Involved in the stabilization of negative charge on the oxyanion by the formation of the oxyanion hole" evidence="6">
    <location>
        <position position="120"/>
    </location>
</feature>
<comment type="similarity">
    <text evidence="1 6">Belongs to the ArgJ family.</text>
</comment>
<dbReference type="Gene3D" id="3.30.2330.10">
    <property type="entry name" value="arginine biosynthesis bifunctional protein suprefamily"/>
    <property type="match status" value="1"/>
</dbReference>
<dbReference type="NCBIfam" id="NF003802">
    <property type="entry name" value="PRK05388.1"/>
    <property type="match status" value="1"/>
</dbReference>
<dbReference type="GO" id="GO:0004358">
    <property type="term" value="F:L-glutamate N-acetyltransferase activity, acting on acetyl-L-ornithine as donor"/>
    <property type="evidence" value="ECO:0007669"/>
    <property type="project" value="UniProtKB-EC"/>
</dbReference>
<feature type="binding site" evidence="6">
    <location>
        <position position="183"/>
    </location>
    <ligand>
        <name>substrate</name>
    </ligand>
</feature>
<comment type="function">
    <text evidence="6">Catalyzes two activities which are involved in the cyclic version of arginine biosynthesis: the synthesis of N-acetylglutamate from glutamate and acetyl-CoA as the acetyl donor, and of ornithine by transacetylation between N(2)-acetylornithine and glutamate.</text>
</comment>
<evidence type="ECO:0000313" key="7">
    <source>
        <dbReference type="EMBL" id="MDI3236018.1"/>
    </source>
</evidence>
<proteinExistence type="inferred from homology"/>
<keyword evidence="6" id="KW-0963">Cytoplasm</keyword>
<sequence length="407" mass="42899">MTMLNVQLTSPLTVTTPKGFKATGIHVGLRRKRKDLALLLCEGGAEAAAVYTTNQVQAAPITVTKQAMATSGGKVHAVLVNSGNANACTGQLGLEHAYASQHAVAEQFHLAPEHVVIASTGIIGQPMAIDTLLQGIEQLKPDTEETQAEDFATAILTTDTGTKTAGRQVLLNGEVVSICGVAKGSGMIHPNMATMLGFLTTDAAIDAGFLQDVLKTAVNRTFNCITVDGDSSTNDMVMILASGAAQTEAIEQGTTEADQFQQAVDQVCQDLAKQIARDGEGATKLIEVKVNGSKDELLGRKIAKQIVGSSLVKTAIFGEDANWGRIVAAIGSIDEPIDVSQIDIRIGSQTVLRQSMPVLFDEALASNELAADVVEIEVNLNQGTKSGHAFGCDLTYDYIKINASYRT</sequence>
<keyword evidence="4 6" id="KW-0068">Autocatalytic cleavage</keyword>
<feature type="binding site" evidence="6">
    <location>
        <position position="402"/>
    </location>
    <ligand>
        <name>substrate</name>
    </ligand>
</feature>
<comment type="caution">
    <text evidence="7">The sequence shown here is derived from an EMBL/GenBank/DDBJ whole genome shotgun (WGS) entry which is preliminary data.</text>
</comment>
<feature type="site" description="Involved in the stabilization of negative charge on the oxyanion by the formation of the oxyanion hole" evidence="6">
    <location>
        <position position="121"/>
    </location>
</feature>
<dbReference type="InterPro" id="IPR002813">
    <property type="entry name" value="Arg_biosynth_ArgJ"/>
</dbReference>
<feature type="binding site" evidence="6">
    <location>
        <position position="407"/>
    </location>
    <ligand>
        <name>substrate</name>
    </ligand>
</feature>
<dbReference type="InterPro" id="IPR042195">
    <property type="entry name" value="ArgJ_beta_C"/>
</dbReference>
<comment type="pathway">
    <text evidence="6">Amino-acid biosynthesis; L-arginine biosynthesis; N(2)-acetyl-L-ornithine from L-glutamate: step 1/4.</text>
</comment>
<dbReference type="PANTHER" id="PTHR23100:SF0">
    <property type="entry name" value="ARGININE BIOSYNTHESIS BIFUNCTIONAL PROTEIN ARGJ, MITOCHONDRIAL"/>
    <property type="match status" value="1"/>
</dbReference>
<evidence type="ECO:0000256" key="6">
    <source>
        <dbReference type="HAMAP-Rule" id="MF_01106"/>
    </source>
</evidence>
<evidence type="ECO:0000256" key="3">
    <source>
        <dbReference type="ARBA" id="ARBA00022679"/>
    </source>
</evidence>
<dbReference type="PANTHER" id="PTHR23100">
    <property type="entry name" value="ARGININE BIOSYNTHESIS BIFUNCTIONAL PROTEIN ARGJ"/>
    <property type="match status" value="1"/>
</dbReference>
<dbReference type="Gene3D" id="3.10.20.340">
    <property type="entry name" value="ArgJ beta chain, C-terminal domain"/>
    <property type="match status" value="1"/>
</dbReference>
<keyword evidence="8" id="KW-1185">Reference proteome</keyword>
<feature type="chain" id="PRO_5044920043" description="Arginine biosynthesis bifunctional protein ArgJ beta chain" evidence="6">
    <location>
        <begin position="194"/>
        <end position="407"/>
    </location>
</feature>
<feature type="binding site" evidence="6">
    <location>
        <position position="157"/>
    </location>
    <ligand>
        <name>substrate</name>
    </ligand>
</feature>
<evidence type="ECO:0000256" key="5">
    <source>
        <dbReference type="ARBA" id="ARBA00023315"/>
    </source>
</evidence>
<evidence type="ECO:0000256" key="2">
    <source>
        <dbReference type="ARBA" id="ARBA00011475"/>
    </source>
</evidence>
<dbReference type="EC" id="2.3.1.35" evidence="6"/>
<comment type="subunit">
    <text evidence="2 6">Heterotetramer of two alpha and two beta chains.</text>
</comment>
<keyword evidence="6" id="KW-0055">Arginine biosynthesis</keyword>
<dbReference type="CDD" id="cd02152">
    <property type="entry name" value="OAT"/>
    <property type="match status" value="1"/>
</dbReference>
<dbReference type="Gene3D" id="3.60.70.12">
    <property type="entry name" value="L-amino peptidase D-ALA esterase/amidase"/>
    <property type="match status" value="1"/>
</dbReference>
<accession>A0ABT6R4X7</accession>
<evidence type="ECO:0000256" key="4">
    <source>
        <dbReference type="ARBA" id="ARBA00022813"/>
    </source>
</evidence>
<keyword evidence="5 6" id="KW-0012">Acyltransferase</keyword>
<evidence type="ECO:0000313" key="8">
    <source>
        <dbReference type="Proteomes" id="UP001243286"/>
    </source>
</evidence>
<name>A0ABT6R4X7_9BACL</name>
<comment type="catalytic activity">
    <reaction evidence="6">
        <text>L-glutamate + acetyl-CoA = N-acetyl-L-glutamate + CoA + H(+)</text>
        <dbReference type="Rhea" id="RHEA:24292"/>
        <dbReference type="ChEBI" id="CHEBI:15378"/>
        <dbReference type="ChEBI" id="CHEBI:29985"/>
        <dbReference type="ChEBI" id="CHEBI:44337"/>
        <dbReference type="ChEBI" id="CHEBI:57287"/>
        <dbReference type="ChEBI" id="CHEBI:57288"/>
        <dbReference type="EC" id="2.3.1.1"/>
    </reaction>
</comment>
<feature type="binding site" evidence="6">
    <location>
        <position position="194"/>
    </location>
    <ligand>
        <name>substrate</name>
    </ligand>
</feature>
<protein>
    <recommendedName>
        <fullName evidence="6">Arginine biosynthesis bifunctional protein ArgJ</fullName>
    </recommendedName>
    <domain>
        <recommendedName>
            <fullName evidence="6">Glutamate N-acetyltransferase</fullName>
            <ecNumber evidence="6">2.3.1.35</ecNumber>
        </recommendedName>
        <alternativeName>
            <fullName evidence="6">Ornithine acetyltransferase</fullName>
            <shortName evidence="6">OATase</shortName>
        </alternativeName>
        <alternativeName>
            <fullName evidence="6">Ornithine transacetylase</fullName>
        </alternativeName>
    </domain>
    <domain>
        <recommendedName>
            <fullName evidence="6">Amino-acid acetyltransferase</fullName>
            <ecNumber evidence="6">2.3.1.1</ecNumber>
        </recommendedName>
        <alternativeName>
            <fullName evidence="6">N-acetylglutamate synthase</fullName>
            <shortName evidence="6">AGSase</shortName>
        </alternativeName>
    </domain>
    <component>
        <recommendedName>
            <fullName evidence="6">Arginine biosynthesis bifunctional protein ArgJ alpha chain</fullName>
        </recommendedName>
    </component>
    <component>
        <recommendedName>
            <fullName evidence="6">Arginine biosynthesis bifunctional protein ArgJ beta chain</fullName>
        </recommendedName>
    </component>
</protein>
<keyword evidence="6" id="KW-0511">Multifunctional enzyme</keyword>
<comment type="catalytic activity">
    <reaction evidence="6">
        <text>N(2)-acetyl-L-ornithine + L-glutamate = N-acetyl-L-glutamate + L-ornithine</text>
        <dbReference type="Rhea" id="RHEA:15349"/>
        <dbReference type="ChEBI" id="CHEBI:29985"/>
        <dbReference type="ChEBI" id="CHEBI:44337"/>
        <dbReference type="ChEBI" id="CHEBI:46911"/>
        <dbReference type="ChEBI" id="CHEBI:57805"/>
        <dbReference type="EC" id="2.3.1.35"/>
    </reaction>
</comment>
<feature type="site" description="Cleavage; by autolysis" evidence="6">
    <location>
        <begin position="193"/>
        <end position="194"/>
    </location>
</feature>
<dbReference type="NCBIfam" id="TIGR00120">
    <property type="entry name" value="ArgJ"/>
    <property type="match status" value="1"/>
</dbReference>
<dbReference type="SUPFAM" id="SSF56266">
    <property type="entry name" value="DmpA/ArgJ-like"/>
    <property type="match status" value="1"/>
</dbReference>
<feature type="active site" description="Nucleophile" evidence="6">
    <location>
        <position position="194"/>
    </location>
</feature>
<dbReference type="Proteomes" id="UP001243286">
    <property type="component" value="Unassembled WGS sequence"/>
</dbReference>
<feature type="binding site" evidence="6">
    <location>
        <position position="280"/>
    </location>
    <ligand>
        <name>substrate</name>
    </ligand>
</feature>
<dbReference type="InterPro" id="IPR016117">
    <property type="entry name" value="ArgJ-like_dom_sf"/>
</dbReference>